<dbReference type="RefSeq" id="WP_029387720.1">
    <property type="nucleotide sequence ID" value="NZ_AZSD01000579.1"/>
</dbReference>
<dbReference type="KEGG" id="sle:sle_10000"/>
<evidence type="ECO:0000313" key="5">
    <source>
        <dbReference type="Proteomes" id="UP000035016"/>
    </source>
</evidence>
<dbReference type="EMBL" id="LFEH01000106">
    <property type="protein sequence ID" value="KMS72883.1"/>
    <property type="molecule type" value="Genomic_DNA"/>
</dbReference>
<evidence type="ECO:0000313" key="4">
    <source>
        <dbReference type="EMBL" id="KMS72883.1"/>
    </source>
</evidence>
<feature type="region of interest" description="Disordered" evidence="1">
    <location>
        <begin position="79"/>
        <end position="101"/>
    </location>
</feature>
<organism evidence="3 5">
    <name type="scientific">Streptomyces leeuwenhoekii</name>
    <dbReference type="NCBI Taxonomy" id="1437453"/>
    <lineage>
        <taxon>Bacteria</taxon>
        <taxon>Bacillati</taxon>
        <taxon>Actinomycetota</taxon>
        <taxon>Actinomycetes</taxon>
        <taxon>Kitasatosporales</taxon>
        <taxon>Streptomycetaceae</taxon>
        <taxon>Streptomyces</taxon>
    </lineage>
</organism>
<proteinExistence type="predicted"/>
<gene>
    <name evidence="3" type="primary">sle_10000</name>
    <name evidence="4" type="ORF">ACH49_23470</name>
</gene>
<dbReference type="Pfam" id="PF19631">
    <property type="entry name" value="Trypco2"/>
    <property type="match status" value="1"/>
</dbReference>
<evidence type="ECO:0000256" key="1">
    <source>
        <dbReference type="SAM" id="MobiDB-lite"/>
    </source>
</evidence>
<evidence type="ECO:0000313" key="6">
    <source>
        <dbReference type="Proteomes" id="UP000037274"/>
    </source>
</evidence>
<sequence>MPIQLSELIAQLRVELAEAIQAGEDSDLRFELGPIELELTVGVAKEASPGAKVKFWVVELGSEATVGSTATQRISLTLDARRASQPDRRPLISGEELNRER</sequence>
<feature type="domain" description="Trypsin-co-occurring" evidence="2">
    <location>
        <begin position="3"/>
        <end position="79"/>
    </location>
</feature>
<dbReference type="PATRIC" id="fig|1437453.5.peg.551"/>
<accession>A0A0F7VPM0</accession>
<dbReference type="AlphaFoldDB" id="A0A0F7VPM0"/>
<reference evidence="4 6" key="2">
    <citation type="submission" date="2015-06" db="EMBL/GenBank/DDBJ databases">
        <title>Draft genome sequence of Streptomyces leeuwenhoekii C58, which produces the novel lasso peptide, chaxapeptin.</title>
        <authorList>
            <person name="Yi Y."/>
            <person name="Hai D."/>
            <person name="Jaspars M."/>
            <person name="Sheng H."/>
            <person name="Rateb M.E."/>
            <person name="Bull A."/>
            <person name="Goodfellow M."/>
            <person name="Asenjo J.A."/>
            <person name="Ebel R."/>
        </authorList>
    </citation>
    <scope>NUCLEOTIDE SEQUENCE [LARGE SCALE GENOMIC DNA]</scope>
    <source>
        <strain evidence="4 6">C58</strain>
    </source>
</reference>
<dbReference type="Proteomes" id="UP000035016">
    <property type="component" value="Chromosome Chromosome"/>
</dbReference>
<protein>
    <recommendedName>
        <fullName evidence="2">Trypsin-co-occurring domain-containing protein</fullName>
    </recommendedName>
</protein>
<name>A0A0F7VPM0_STRLW</name>
<reference evidence="3 5" key="1">
    <citation type="submission" date="2015-02" db="EMBL/GenBank/DDBJ databases">
        <authorList>
            <person name="Gomez-Escribano P.J."/>
        </authorList>
    </citation>
    <scope>NUCLEOTIDE SEQUENCE [LARGE SCALE GENOMIC DNA]</scope>
    <source>
        <strain evidence="3">C34</strain>
        <strain evidence="5">C34 (DSM 42122 / NRRL B-24963)</strain>
    </source>
</reference>
<dbReference type="Proteomes" id="UP000037274">
    <property type="component" value="Unassembled WGS sequence"/>
</dbReference>
<evidence type="ECO:0000313" key="3">
    <source>
        <dbReference type="EMBL" id="CQR60463.1"/>
    </source>
</evidence>
<evidence type="ECO:0000259" key="2">
    <source>
        <dbReference type="Pfam" id="PF19631"/>
    </source>
</evidence>
<dbReference type="InterPro" id="IPR045608">
    <property type="entry name" value="Trypco2"/>
</dbReference>
<dbReference type="EMBL" id="LN831790">
    <property type="protein sequence ID" value="CQR60463.1"/>
    <property type="molecule type" value="Genomic_DNA"/>
</dbReference>
<keyword evidence="6" id="KW-1185">Reference proteome</keyword>